<dbReference type="GO" id="GO:0030261">
    <property type="term" value="P:chromosome condensation"/>
    <property type="evidence" value="ECO:0007669"/>
    <property type="project" value="UniProtKB-KW"/>
</dbReference>
<sequence length="1214" mass="137872">MYIKSMVIDGFKSYAQRTEINGFDPMFNAITGLNGSGKSNILDSICFLLGITNLTQVRATNLQELVYKNGQAGITKATVSITFDNTDKEQSPMGYDQYDELTITRQVIIGGRNKYLINGSNANNTRVQDLFRSVQLNVNNPHFLIMQGRITKVLNMKPPEIMSMIEEAAGTTLYESKKKLAEKTIEKKDAKLREIDNILKEEINPTLNRLKEERASYMEYQKVIRELEHLNKLYISYQFVHAEEVKQKSAKDLIDIGEMKDALTQKQVECRENIEELGEVIAQLERKRDQEAGGVLASIEAELSEKKKTEAKAESNITHKKESLKAEQKKLKDLRKQHDVDNSALKKKQKDMEKISGSFAALEEKCVKDQDTHAEAQKHFHAVSAGLSKNTEGEDASLNDQLMGAKKEASASETETKQAQMRLKHAKDTINKQQANLKKTEQEYKREQAIYESLKQNMNKLQVELDKLGYEEGKEEKLVAERRALTQEVQHLRDKVETLQARFPQLQFEYRDPEKHFDRSRVHGLVAKLIKIKEVSTATALEVAAGGKLYNVVVDTEITGKKLLQNGQLRRRYTIIPLNKISAHPIQPDIVKRAENLVGKNSARTALSLIGYESDLRAAMEFVFGNAFVCKDMNTAKKVTFDERVMKKSVTLDGDSFDPAGTLTGGARAKSGSVLTKLSELSEAEQLLCAKEKQLQEMDKELQRIRREAQRWRELKQQVDLKNQELELLEEKLKHSTHHKQLEEIQELEETIAEQEKLLKELEERKKKALGLAEELEHKIKNAKSLRAQELKQAEQEMNRCKKQMEDSKKKMNGMKQEVESMRLEAEGLEADIVSCSEQISAAEEAIKAFEAQVAELTEIAAQTTNDVQKTQAALTQQKALLKECNKDINEKLAEQQKLQKEMNDAQLQVKEIEHKITKCNKECIDAAKQVEQMLVRYDWISDERKYFGQPNTAYDFKATDPKEAGKRIQKLQEIKDKLSKNVNMRAMNMLGKAEEQYNELVKKRGIVLNDKAKIAAVIAELDEKKNEALQKAYQQVNKDFGSIYSTLLPGTQAKLVPPEGHTILDGLEVKVAFSGVWKESLSELSGGQRSLIALSLILSLLLFKPAPLYILDEVDAALDLSHTQNIGQMLRTHFRHSQFIVVSLKDGMFNNANVLFRTKFVDGVSMVNRYVQNPQGGQPALSFQNKNDTAQKKKAKTQTNTKRARLENSFMDD</sequence>
<keyword evidence="8" id="KW-0226">DNA condensation</keyword>
<keyword evidence="17" id="KW-1185">Reference proteome</keyword>
<dbReference type="GO" id="GO:0031981">
    <property type="term" value="C:nuclear lumen"/>
    <property type="evidence" value="ECO:0007669"/>
    <property type="project" value="UniProtKB-ARBA"/>
</dbReference>
<keyword evidence="4" id="KW-0547">Nucleotide-binding</keyword>
<dbReference type="GO" id="GO:0098813">
    <property type="term" value="P:nuclear chromosome segregation"/>
    <property type="evidence" value="ECO:0007669"/>
    <property type="project" value="UniProtKB-ARBA"/>
</dbReference>
<evidence type="ECO:0000256" key="7">
    <source>
        <dbReference type="ARBA" id="ARBA00023054"/>
    </source>
</evidence>
<evidence type="ECO:0000256" key="12">
    <source>
        <dbReference type="PIRNR" id="PIRNR005719"/>
    </source>
</evidence>
<keyword evidence="3" id="KW-0132">Cell division</keyword>
<gene>
    <name evidence="16" type="ORF">LSH36_13g01048</name>
</gene>
<dbReference type="SMART" id="SM00968">
    <property type="entry name" value="SMC_hinge"/>
    <property type="match status" value="1"/>
</dbReference>
<evidence type="ECO:0000256" key="2">
    <source>
        <dbReference type="ARBA" id="ARBA00005231"/>
    </source>
</evidence>
<dbReference type="InterPro" id="IPR027120">
    <property type="entry name" value="Smc2_ABC"/>
</dbReference>
<dbReference type="PANTHER" id="PTHR43977">
    <property type="entry name" value="STRUCTURAL MAINTENANCE OF CHROMOSOMES PROTEIN 3"/>
    <property type="match status" value="1"/>
</dbReference>
<feature type="region of interest" description="Disordered" evidence="14">
    <location>
        <begin position="403"/>
        <end position="428"/>
    </location>
</feature>
<keyword evidence="9 12" id="KW-0539">Nucleus</keyword>
<feature type="region of interest" description="Disordered" evidence="14">
    <location>
        <begin position="1177"/>
        <end position="1214"/>
    </location>
</feature>
<dbReference type="SUPFAM" id="SSF75553">
    <property type="entry name" value="Smc hinge domain"/>
    <property type="match status" value="1"/>
</dbReference>
<dbReference type="FunFam" id="3.40.50.300:FF:000278">
    <property type="entry name" value="Structural maintenance of chromosomes 2"/>
    <property type="match status" value="1"/>
</dbReference>
<dbReference type="Gene3D" id="1.20.1060.20">
    <property type="match status" value="1"/>
</dbReference>
<evidence type="ECO:0000256" key="4">
    <source>
        <dbReference type="ARBA" id="ARBA00022741"/>
    </source>
</evidence>
<dbReference type="InterPro" id="IPR010935">
    <property type="entry name" value="SMC_hinge"/>
</dbReference>
<feature type="coiled-coil region" evidence="13">
    <location>
        <begin position="691"/>
        <end position="923"/>
    </location>
</feature>
<keyword evidence="7 13" id="KW-0175">Coiled coil</keyword>
<dbReference type="GO" id="GO:0000796">
    <property type="term" value="C:condensin complex"/>
    <property type="evidence" value="ECO:0007669"/>
    <property type="project" value="UniProtKB-ARBA"/>
</dbReference>
<dbReference type="GO" id="GO:0000280">
    <property type="term" value="P:nuclear division"/>
    <property type="evidence" value="ECO:0007669"/>
    <property type="project" value="UniProtKB-ARBA"/>
</dbReference>
<evidence type="ECO:0000259" key="15">
    <source>
        <dbReference type="SMART" id="SM00968"/>
    </source>
</evidence>
<feature type="compositionally biased region" description="Basic and acidic residues" evidence="14">
    <location>
        <begin position="405"/>
        <end position="416"/>
    </location>
</feature>
<dbReference type="GO" id="GO:0000793">
    <property type="term" value="C:condensed chromosome"/>
    <property type="evidence" value="ECO:0007669"/>
    <property type="project" value="UniProtKB-ARBA"/>
</dbReference>
<dbReference type="CDD" id="cd03273">
    <property type="entry name" value="ABC_SMC2_euk"/>
    <property type="match status" value="1"/>
</dbReference>
<dbReference type="GO" id="GO:0051301">
    <property type="term" value="P:cell division"/>
    <property type="evidence" value="ECO:0007669"/>
    <property type="project" value="UniProtKB-KW"/>
</dbReference>
<accession>A0AAD9NIY5</accession>
<evidence type="ECO:0000313" key="17">
    <source>
        <dbReference type="Proteomes" id="UP001208570"/>
    </source>
</evidence>
<feature type="domain" description="SMC hinge" evidence="15">
    <location>
        <begin position="520"/>
        <end position="640"/>
    </location>
</feature>
<dbReference type="FunFam" id="1.20.1060.20:FF:000005">
    <property type="entry name" value="Structural maintenance of chromosomes 2"/>
    <property type="match status" value="1"/>
</dbReference>
<dbReference type="Pfam" id="PF02463">
    <property type="entry name" value="SMC_N"/>
    <property type="match status" value="2"/>
</dbReference>
<dbReference type="Gene3D" id="3.30.70.1620">
    <property type="match status" value="1"/>
</dbReference>
<protein>
    <recommendedName>
        <fullName evidence="12">Structural maintenance of chromosomes protein</fullName>
    </recommendedName>
</protein>
<organism evidence="16 17">
    <name type="scientific">Paralvinella palmiformis</name>
    <dbReference type="NCBI Taxonomy" id="53620"/>
    <lineage>
        <taxon>Eukaryota</taxon>
        <taxon>Metazoa</taxon>
        <taxon>Spiralia</taxon>
        <taxon>Lophotrochozoa</taxon>
        <taxon>Annelida</taxon>
        <taxon>Polychaeta</taxon>
        <taxon>Sedentaria</taxon>
        <taxon>Canalipalpata</taxon>
        <taxon>Terebellida</taxon>
        <taxon>Terebelliformia</taxon>
        <taxon>Alvinellidae</taxon>
        <taxon>Paralvinella</taxon>
    </lineage>
</organism>
<dbReference type="FunFam" id="3.40.50.300:FF:000385">
    <property type="entry name" value="Structural maintenance of chromosomes 2"/>
    <property type="match status" value="1"/>
</dbReference>
<evidence type="ECO:0000256" key="11">
    <source>
        <dbReference type="ARBA" id="ARBA00058936"/>
    </source>
</evidence>
<comment type="subcellular location">
    <subcellularLocation>
        <location evidence="1 12">Nucleus</location>
    </subcellularLocation>
</comment>
<dbReference type="EMBL" id="JAODUP010000013">
    <property type="protein sequence ID" value="KAK2168879.1"/>
    <property type="molecule type" value="Genomic_DNA"/>
</dbReference>
<evidence type="ECO:0000256" key="3">
    <source>
        <dbReference type="ARBA" id="ARBA00022618"/>
    </source>
</evidence>
<dbReference type="PIRSF" id="PIRSF005719">
    <property type="entry name" value="SMC"/>
    <property type="match status" value="1"/>
</dbReference>
<evidence type="ECO:0000256" key="10">
    <source>
        <dbReference type="ARBA" id="ARBA00023306"/>
    </source>
</evidence>
<dbReference type="Proteomes" id="UP001208570">
    <property type="component" value="Unassembled WGS sequence"/>
</dbReference>
<evidence type="ECO:0000313" key="16">
    <source>
        <dbReference type="EMBL" id="KAK2168879.1"/>
    </source>
</evidence>
<evidence type="ECO:0000256" key="5">
    <source>
        <dbReference type="ARBA" id="ARBA00022776"/>
    </source>
</evidence>
<dbReference type="Gene3D" id="3.40.50.300">
    <property type="entry name" value="P-loop containing nucleotide triphosphate hydrolases"/>
    <property type="match status" value="2"/>
</dbReference>
<dbReference type="AlphaFoldDB" id="A0AAD9NIY5"/>
<comment type="similarity">
    <text evidence="2">Belongs to the SMC family. SMC2 subfamily.</text>
</comment>
<dbReference type="SUPFAM" id="SSF52540">
    <property type="entry name" value="P-loop containing nucleoside triphosphate hydrolases"/>
    <property type="match status" value="2"/>
</dbReference>
<evidence type="ECO:0000256" key="14">
    <source>
        <dbReference type="SAM" id="MobiDB-lite"/>
    </source>
</evidence>
<keyword evidence="5" id="KW-0498">Mitosis</keyword>
<feature type="coiled-coil region" evidence="13">
    <location>
        <begin position="984"/>
        <end position="1040"/>
    </location>
</feature>
<dbReference type="GO" id="GO:0005524">
    <property type="term" value="F:ATP binding"/>
    <property type="evidence" value="ECO:0007669"/>
    <property type="project" value="UniProtKB-KW"/>
</dbReference>
<dbReference type="InterPro" id="IPR003395">
    <property type="entry name" value="RecF/RecN/SMC_N"/>
</dbReference>
<keyword evidence="10" id="KW-0131">Cell cycle</keyword>
<comment type="function">
    <text evidence="11">Central component of the condensin complex, a complex required for conversion of interphase chromatin into mitotic-like condense chromosomes. The condensin complex probably introduces positive supercoils into relaxed DNA in the presence of type I topoisomerases and converts nicked DNA into positive knotted forms in the presence of type II topoisomerases.</text>
</comment>
<evidence type="ECO:0000256" key="9">
    <source>
        <dbReference type="ARBA" id="ARBA00023242"/>
    </source>
</evidence>
<keyword evidence="6" id="KW-0067">ATP-binding</keyword>
<dbReference type="InterPro" id="IPR036277">
    <property type="entry name" value="SMC_hinge_sf"/>
</dbReference>
<evidence type="ECO:0000256" key="6">
    <source>
        <dbReference type="ARBA" id="ARBA00022840"/>
    </source>
</evidence>
<dbReference type="InterPro" id="IPR024704">
    <property type="entry name" value="SMC"/>
</dbReference>
<feature type="compositionally biased region" description="Basic and acidic residues" evidence="14">
    <location>
        <begin position="305"/>
        <end position="341"/>
    </location>
</feature>
<dbReference type="GO" id="GO:0016887">
    <property type="term" value="F:ATP hydrolysis activity"/>
    <property type="evidence" value="ECO:0007669"/>
    <property type="project" value="InterPro"/>
</dbReference>
<proteinExistence type="inferred from homology"/>
<comment type="caution">
    <text evidence="16">The sequence shown here is derived from an EMBL/GenBank/DDBJ whole genome shotgun (WGS) entry which is preliminary data.</text>
</comment>
<evidence type="ECO:0000256" key="1">
    <source>
        <dbReference type="ARBA" id="ARBA00004123"/>
    </source>
</evidence>
<name>A0AAD9NIY5_9ANNE</name>
<dbReference type="Gene3D" id="1.10.287.1490">
    <property type="match status" value="1"/>
</dbReference>
<reference evidence="16" key="1">
    <citation type="journal article" date="2023" name="Mol. Biol. Evol.">
        <title>Third-Generation Sequencing Reveals the Adaptive Role of the Epigenome in Three Deep-Sea Polychaetes.</title>
        <authorList>
            <person name="Perez M."/>
            <person name="Aroh O."/>
            <person name="Sun Y."/>
            <person name="Lan Y."/>
            <person name="Juniper S.K."/>
            <person name="Young C.R."/>
            <person name="Angers B."/>
            <person name="Qian P.Y."/>
        </authorList>
    </citation>
    <scope>NUCLEOTIDE SEQUENCE</scope>
    <source>
        <strain evidence="16">P08H-3</strain>
    </source>
</reference>
<evidence type="ECO:0000256" key="8">
    <source>
        <dbReference type="ARBA" id="ARBA00023067"/>
    </source>
</evidence>
<feature type="region of interest" description="Disordered" evidence="14">
    <location>
        <begin position="305"/>
        <end position="352"/>
    </location>
</feature>
<dbReference type="InterPro" id="IPR027417">
    <property type="entry name" value="P-loop_NTPase"/>
</dbReference>
<evidence type="ECO:0000256" key="13">
    <source>
        <dbReference type="SAM" id="Coils"/>
    </source>
</evidence>